<feature type="domain" description="HTH cro/C1-type" evidence="1">
    <location>
        <begin position="4"/>
        <end position="48"/>
    </location>
</feature>
<comment type="caution">
    <text evidence="2">The sequence shown here is derived from an EMBL/GenBank/DDBJ whole genome shotgun (WGS) entry which is preliminary data.</text>
</comment>
<dbReference type="CDD" id="cd00093">
    <property type="entry name" value="HTH_XRE"/>
    <property type="match status" value="1"/>
</dbReference>
<organism evidence="2 3">
    <name type="scientific">Azospirillum picis</name>
    <dbReference type="NCBI Taxonomy" id="488438"/>
    <lineage>
        <taxon>Bacteria</taxon>
        <taxon>Pseudomonadati</taxon>
        <taxon>Pseudomonadota</taxon>
        <taxon>Alphaproteobacteria</taxon>
        <taxon>Rhodospirillales</taxon>
        <taxon>Azospirillaceae</taxon>
        <taxon>Azospirillum</taxon>
    </lineage>
</organism>
<dbReference type="PROSITE" id="PS50943">
    <property type="entry name" value="HTH_CROC1"/>
    <property type="match status" value="1"/>
</dbReference>
<dbReference type="Pfam" id="PF01381">
    <property type="entry name" value="HTH_3"/>
    <property type="match status" value="1"/>
</dbReference>
<dbReference type="InterPro" id="IPR010982">
    <property type="entry name" value="Lambda_DNA-bd_dom_sf"/>
</dbReference>
<dbReference type="SUPFAM" id="SSF47413">
    <property type="entry name" value="lambda repressor-like DNA-binding domains"/>
    <property type="match status" value="1"/>
</dbReference>
<evidence type="ECO:0000313" key="2">
    <source>
        <dbReference type="EMBL" id="MDQ0531817.1"/>
    </source>
</evidence>
<sequence>MNAIRRIRCEILQLTQAELARAAGTTQATVSRWERDEAEPSLSEMTRIRTRVKEAGLPWDDAWFFEPPPAMAGRKAVAA</sequence>
<keyword evidence="3" id="KW-1185">Reference proteome</keyword>
<evidence type="ECO:0000313" key="3">
    <source>
        <dbReference type="Proteomes" id="UP001244552"/>
    </source>
</evidence>
<dbReference type="SMART" id="SM00530">
    <property type="entry name" value="HTH_XRE"/>
    <property type="match status" value="1"/>
</dbReference>
<reference evidence="2 3" key="1">
    <citation type="submission" date="2023-07" db="EMBL/GenBank/DDBJ databases">
        <title>Genomic Encyclopedia of Type Strains, Phase IV (KMG-IV): sequencing the most valuable type-strain genomes for metagenomic binning, comparative biology and taxonomic classification.</title>
        <authorList>
            <person name="Goeker M."/>
        </authorList>
    </citation>
    <scope>NUCLEOTIDE SEQUENCE [LARGE SCALE GENOMIC DNA]</scope>
    <source>
        <strain evidence="2 3">DSM 19922</strain>
    </source>
</reference>
<dbReference type="RefSeq" id="WP_209978739.1">
    <property type="nucleotide sequence ID" value="NZ_JAGINO010000002.1"/>
</dbReference>
<gene>
    <name evidence="2" type="ORF">QO018_000653</name>
</gene>
<dbReference type="Proteomes" id="UP001244552">
    <property type="component" value="Unassembled WGS sequence"/>
</dbReference>
<proteinExistence type="predicted"/>
<accession>A0ABU0MEI0</accession>
<dbReference type="Gene3D" id="1.10.260.40">
    <property type="entry name" value="lambda repressor-like DNA-binding domains"/>
    <property type="match status" value="1"/>
</dbReference>
<evidence type="ECO:0000259" key="1">
    <source>
        <dbReference type="PROSITE" id="PS50943"/>
    </source>
</evidence>
<dbReference type="EMBL" id="JAUSVU010000002">
    <property type="protein sequence ID" value="MDQ0531817.1"/>
    <property type="molecule type" value="Genomic_DNA"/>
</dbReference>
<protein>
    <submittedName>
        <fullName evidence="2">Transcriptional regulator with XRE-family HTH domain</fullName>
    </submittedName>
</protein>
<name>A0ABU0MEI0_9PROT</name>
<dbReference type="InterPro" id="IPR001387">
    <property type="entry name" value="Cro/C1-type_HTH"/>
</dbReference>